<evidence type="ECO:0000256" key="1">
    <source>
        <dbReference type="ARBA" id="ARBA00002889"/>
    </source>
</evidence>
<dbReference type="PANTHER" id="PTHR16038:SF4">
    <property type="entry name" value="WD REPEAT-CONTAINING PROTEIN 74"/>
    <property type="match status" value="1"/>
</dbReference>
<dbReference type="InterPro" id="IPR036322">
    <property type="entry name" value="WD40_repeat_dom_sf"/>
</dbReference>
<feature type="region of interest" description="Disordered" evidence="5">
    <location>
        <begin position="367"/>
        <end position="388"/>
    </location>
</feature>
<dbReference type="AlphaFoldDB" id="A0A8H4QQB5"/>
<comment type="subunit">
    <text evidence="3">Component of the pre-66S ribosomal particle.</text>
</comment>
<feature type="compositionally biased region" description="Acidic residues" evidence="5">
    <location>
        <begin position="368"/>
        <end position="382"/>
    </location>
</feature>
<proteinExistence type="inferred from homology"/>
<keyword evidence="7" id="KW-1185">Reference proteome</keyword>
<dbReference type="EMBL" id="JAACJL010000044">
    <property type="protein sequence ID" value="KAF4615274.1"/>
    <property type="molecule type" value="Genomic_DNA"/>
</dbReference>
<evidence type="ECO:0000313" key="6">
    <source>
        <dbReference type="EMBL" id="KAF4615274.1"/>
    </source>
</evidence>
<feature type="region of interest" description="Disordered" evidence="5">
    <location>
        <begin position="169"/>
        <end position="188"/>
    </location>
</feature>
<dbReference type="InterPro" id="IPR037379">
    <property type="entry name" value="WDR74/Nsa1"/>
</dbReference>
<dbReference type="GO" id="GO:0030687">
    <property type="term" value="C:preribosome, large subunit precursor"/>
    <property type="evidence" value="ECO:0007669"/>
    <property type="project" value="TreeGrafter"/>
</dbReference>
<accession>A0A8H4QQB5</accession>
<dbReference type="Proteomes" id="UP000521872">
    <property type="component" value="Unassembled WGS sequence"/>
</dbReference>
<dbReference type="InterPro" id="IPR015943">
    <property type="entry name" value="WD40/YVTN_repeat-like_dom_sf"/>
</dbReference>
<evidence type="ECO:0000256" key="5">
    <source>
        <dbReference type="SAM" id="MobiDB-lite"/>
    </source>
</evidence>
<comment type="caution">
    <text evidence="6">The sequence shown here is derived from an EMBL/GenBank/DDBJ whole genome shotgun (WGS) entry which is preliminary data.</text>
</comment>
<name>A0A8H4QQB5_9AGAR</name>
<gene>
    <name evidence="6" type="ORF">D9613_003018</name>
</gene>
<comment type="similarity">
    <text evidence="2">Belongs to the NSA1 family.</text>
</comment>
<sequence length="388" mass="43048">MSRFLVGDDLGNLKVLRRTEQKDSEPKDDVKIIHHQDAGVQKLAMETIDNATVFSAAFSNGSCLVSSLKDDDSRKILAEWKEPRITSNRFIGIAINQSSVYTCTSNGMLRRTAFTSRDEDQQPETSKAQTSILPSRLYDWRLSSDATSFAYGGDEVELSVWDTERAFQTQDIPATSAPAQGGSKKRKRNEELFAAEQWRARNVPNDSLTLRQPVRITTLTYLASSSPGHHLMTGTQFGDLRRYDTKAARRPVSNWVGVAKVGGVKIIEKGLSEHELFMSDGGFNLSSIDLRTGGILYSISGAVTSIAPSPTFLVSTASDRYARFHSVVAPPATPRAHQEHKGQILDKTYLTSTPTAVVWDKHLHVQVADDESEDEDDDEVWDQMEHIG</sequence>
<evidence type="ECO:0000313" key="7">
    <source>
        <dbReference type="Proteomes" id="UP000521872"/>
    </source>
</evidence>
<evidence type="ECO:0000256" key="3">
    <source>
        <dbReference type="ARBA" id="ARBA00011187"/>
    </source>
</evidence>
<dbReference type="Gene3D" id="2.130.10.10">
    <property type="entry name" value="YVTN repeat-like/Quinoprotein amine dehydrogenase"/>
    <property type="match status" value="1"/>
</dbReference>
<reference evidence="6 7" key="1">
    <citation type="submission" date="2019-12" db="EMBL/GenBank/DDBJ databases">
        <authorList>
            <person name="Floudas D."/>
            <person name="Bentzer J."/>
            <person name="Ahren D."/>
            <person name="Johansson T."/>
            <person name="Persson P."/>
            <person name="Tunlid A."/>
        </authorList>
    </citation>
    <scope>NUCLEOTIDE SEQUENCE [LARGE SCALE GENOMIC DNA]</scope>
    <source>
        <strain evidence="6 7">CBS 102.39</strain>
    </source>
</reference>
<protein>
    <recommendedName>
        <fullName evidence="4">Ribosome biogenesis protein NSA1</fullName>
    </recommendedName>
</protein>
<dbReference type="GO" id="GO:0042273">
    <property type="term" value="P:ribosomal large subunit biogenesis"/>
    <property type="evidence" value="ECO:0007669"/>
    <property type="project" value="InterPro"/>
</dbReference>
<evidence type="ECO:0000256" key="2">
    <source>
        <dbReference type="ARBA" id="ARBA00007861"/>
    </source>
</evidence>
<comment type="function">
    <text evidence="1">Involved in the biogenesis of the 60S ribosomal subunit.</text>
</comment>
<evidence type="ECO:0000256" key="4">
    <source>
        <dbReference type="ARBA" id="ARBA00014234"/>
    </source>
</evidence>
<dbReference type="PANTHER" id="PTHR16038">
    <property type="entry name" value="NOP SEVEN ASSOCIATED PROTEIN 1"/>
    <property type="match status" value="1"/>
</dbReference>
<dbReference type="SUPFAM" id="SSF50978">
    <property type="entry name" value="WD40 repeat-like"/>
    <property type="match status" value="1"/>
</dbReference>
<organism evidence="6 7">
    <name type="scientific">Agrocybe pediades</name>
    <dbReference type="NCBI Taxonomy" id="84607"/>
    <lineage>
        <taxon>Eukaryota</taxon>
        <taxon>Fungi</taxon>
        <taxon>Dikarya</taxon>
        <taxon>Basidiomycota</taxon>
        <taxon>Agaricomycotina</taxon>
        <taxon>Agaricomycetes</taxon>
        <taxon>Agaricomycetidae</taxon>
        <taxon>Agaricales</taxon>
        <taxon>Agaricineae</taxon>
        <taxon>Strophariaceae</taxon>
        <taxon>Agrocybe</taxon>
    </lineage>
</organism>
<dbReference type="GO" id="GO:0005730">
    <property type="term" value="C:nucleolus"/>
    <property type="evidence" value="ECO:0007669"/>
    <property type="project" value="InterPro"/>
</dbReference>